<proteinExistence type="predicted"/>
<evidence type="ECO:0000313" key="3">
    <source>
        <dbReference type="Proteomes" id="UP000192907"/>
    </source>
</evidence>
<dbReference type="STRING" id="1513793.SAMN06296036_107145"/>
<dbReference type="InterPro" id="IPR011990">
    <property type="entry name" value="TPR-like_helical_dom_sf"/>
</dbReference>
<feature type="region of interest" description="Disordered" evidence="1">
    <location>
        <begin position="214"/>
        <end position="239"/>
    </location>
</feature>
<name>A0A1Y6BNY8_9BACT</name>
<sequence>MNGFKYHILIMIIALAQVVSQPADGRTLAIGVSKYKKGDFRGAEIALVKALKNERKRSTQVRILKFLAISRYMQGKKDLARKNLKKALQIYPNLRVRKKELLDESMYDMYKELKAEVLAAQRPAKVLVKANTNRGFVYRRGKRVGVLGKPFRSKAGVLDIEIRAKGFERKSLRLNVYPKEENVYVVRLSKIDKNSKPKQPVLIIPEEKDLAVEESTRNFSSSPRPGIAPASSQSVLAPAPQAQGYSSQVAVPVPAPQDQIERAQPSGRRQVSSSSRHSKKINILTFFPFGVGQFQNGDNLLGAALGGGQIATLVAYALSVQEADDLYAEASETINRANQEGSLDPDLVREYRDNAQTLIKAEEDKQVVLLTGFGVLWVGGITQAILAASYSSSSSSVSNHSPSSPFALTNQIARETPLQWTILPGKKGFDLALHYRIRF</sequence>
<organism evidence="2 3">
    <name type="scientific">Pseudobacteriovorax antillogorgiicola</name>
    <dbReference type="NCBI Taxonomy" id="1513793"/>
    <lineage>
        <taxon>Bacteria</taxon>
        <taxon>Pseudomonadati</taxon>
        <taxon>Bdellovibrionota</taxon>
        <taxon>Oligoflexia</taxon>
        <taxon>Oligoflexales</taxon>
        <taxon>Pseudobacteriovoracaceae</taxon>
        <taxon>Pseudobacteriovorax</taxon>
    </lineage>
</organism>
<accession>A0A1Y6BNY8</accession>
<dbReference type="SUPFAM" id="SSF48452">
    <property type="entry name" value="TPR-like"/>
    <property type="match status" value="1"/>
</dbReference>
<dbReference type="Gene3D" id="1.25.40.10">
    <property type="entry name" value="Tetratricopeptide repeat domain"/>
    <property type="match status" value="1"/>
</dbReference>
<keyword evidence="3" id="KW-1185">Reference proteome</keyword>
<evidence type="ECO:0008006" key="4">
    <source>
        <dbReference type="Google" id="ProtNLM"/>
    </source>
</evidence>
<evidence type="ECO:0000256" key="1">
    <source>
        <dbReference type="SAM" id="MobiDB-lite"/>
    </source>
</evidence>
<gene>
    <name evidence="2" type="ORF">SAMN06296036_107145</name>
</gene>
<evidence type="ECO:0000313" key="2">
    <source>
        <dbReference type="EMBL" id="SMF21921.1"/>
    </source>
</evidence>
<dbReference type="Proteomes" id="UP000192907">
    <property type="component" value="Unassembled WGS sequence"/>
</dbReference>
<dbReference type="AlphaFoldDB" id="A0A1Y6BNY8"/>
<dbReference type="EMBL" id="FWZT01000007">
    <property type="protein sequence ID" value="SMF21921.1"/>
    <property type="molecule type" value="Genomic_DNA"/>
</dbReference>
<reference evidence="3" key="1">
    <citation type="submission" date="2017-04" db="EMBL/GenBank/DDBJ databases">
        <authorList>
            <person name="Varghese N."/>
            <person name="Submissions S."/>
        </authorList>
    </citation>
    <scope>NUCLEOTIDE SEQUENCE [LARGE SCALE GENOMIC DNA]</scope>
    <source>
        <strain evidence="3">RKEM611</strain>
    </source>
</reference>
<protein>
    <recommendedName>
        <fullName evidence="4">PEGA domain-containing protein</fullName>
    </recommendedName>
</protein>